<keyword evidence="2" id="KW-1185">Reference proteome</keyword>
<accession>A0A060AGY5</accession>
<dbReference type="GeneID" id="19686865"/>
<proteinExistence type="predicted"/>
<reference evidence="1 2" key="1">
    <citation type="submission" date="2013-04" db="EMBL/GenBank/DDBJ databases">
        <title>Complete Genome Sequence of Cronobacter sakazakii Bacteriophage CR8.</title>
        <authorList>
            <person name="Kim Y."/>
            <person name="Shin H."/>
            <person name="Ryu S."/>
        </authorList>
    </citation>
    <scope>NUCLEOTIDE SEQUENCE [LARGE SCALE GENOMIC DNA]</scope>
</reference>
<evidence type="ECO:0000313" key="1">
    <source>
        <dbReference type="EMBL" id="AIA64644.1"/>
    </source>
</evidence>
<dbReference type="KEGG" id="vg:19686865"/>
<evidence type="ECO:0000313" key="2">
    <source>
        <dbReference type="Proteomes" id="UP000026984"/>
    </source>
</evidence>
<dbReference type="Proteomes" id="UP000026984">
    <property type="component" value="Segment"/>
</dbReference>
<sequence length="176" mass="20240">MKKTLSIKPVISTYLGCPDRYGSAEVMDDGDWLDLEEDKQYPITRLGCLINGKEPKETYCMYYFLQAMKPGYKGDYQDGWTWNTFFTCSCGHGGCAGYHENVRIHRKKATVRVMGKVSDGYKNGVVGTGEAVVYFDKKEWDAVRDYYMDLFRKNPDGIFQDNEIFFTGRYGLKAWG</sequence>
<dbReference type="RefSeq" id="YP_009042351.1">
    <property type="nucleotide sequence ID" value="NC_024354.1"/>
</dbReference>
<organism evidence="1 2">
    <name type="scientific">Cronobacter phage CR8</name>
    <dbReference type="NCBI Taxonomy" id="1327934"/>
    <lineage>
        <taxon>Viruses</taxon>
        <taxon>Duplodnaviria</taxon>
        <taxon>Heunggongvirae</taxon>
        <taxon>Uroviricota</taxon>
        <taxon>Caudoviricetes</taxon>
        <taxon>Vequintavirinae</taxon>
        <taxon>Certrevirus</taxon>
        <taxon>Certrevirus CR8</taxon>
    </lineage>
</organism>
<name>A0A060AGY5_9CAUD</name>
<gene>
    <name evidence="1" type="ORF">CR8_114</name>
</gene>
<dbReference type="EMBL" id="KC954774">
    <property type="protein sequence ID" value="AIA64644.1"/>
    <property type="molecule type" value="Genomic_DNA"/>
</dbReference>
<protein>
    <submittedName>
        <fullName evidence="1">Uncharacterized protein</fullName>
    </submittedName>
</protein>